<proteinExistence type="predicted"/>
<evidence type="ECO:0000313" key="3">
    <source>
        <dbReference type="Proteomes" id="UP000018766"/>
    </source>
</evidence>
<keyword evidence="1" id="KW-0732">Signal</keyword>
<sequence length="464" mass="52504">MRVKFYVVFLCFAFASAVSAAEVVTFDEGVQLYNDEKYADALRVFTSLEARGEVRAAYALGVMYENGQGVEANIQKASNYYMKAAKQGHSDAQNNLGIMLLTGKGGKKDFEQAYQLFEQSASQNNKYGAWNAASFVLEADASHFTENLLKKALVYAERAKSLGHKQAGSLVGTLQCVLNDNASVKNDVFTRESLAHYEGKGSVRVLDHDEGWKEHNIYYFGKGGHLVRTVFKNTNQEHRYTYDKNCHLLKWEARNYSDDASGNYKVVNVEDFTYLQGRISSYTTPSFGGRDFKYYYYPQSDGGLFEVQREIAAEYPTNTYKKYNSAGLLEWSNGGVPAKPSEFWAITPGSGIGYSRVFNEGTSRMRFQGGQQYLFTNGGALRKIIDNNAQDGSYQSSVEYSYGSDGWIREEIFHSTSNRNSPIKHVKYSNYKLDNHGNWVSRKQSYMHNDTDMSGLQRRIISYY</sequence>
<protein>
    <recommendedName>
        <fullName evidence="4">Sel1 repeat family protein</fullName>
    </recommendedName>
</protein>
<dbReference type="InterPro" id="IPR011990">
    <property type="entry name" value="TPR-like_helical_dom_sf"/>
</dbReference>
<evidence type="ECO:0000313" key="2">
    <source>
        <dbReference type="EMBL" id="ETD72731.1"/>
    </source>
</evidence>
<dbReference type="InterPro" id="IPR052748">
    <property type="entry name" value="ISR_Activator"/>
</dbReference>
<dbReference type="Pfam" id="PF08238">
    <property type="entry name" value="Sel1"/>
    <property type="match status" value="2"/>
</dbReference>
<comment type="caution">
    <text evidence="2">The sequence shown here is derived from an EMBL/GenBank/DDBJ whole genome shotgun (WGS) entry which is preliminary data.</text>
</comment>
<gene>
    <name evidence="2" type="ORF">V757_02440</name>
</gene>
<dbReference type="SMART" id="SM00671">
    <property type="entry name" value="SEL1"/>
    <property type="match status" value="2"/>
</dbReference>
<dbReference type="PANTHER" id="PTHR45011">
    <property type="entry name" value="DAP3-BINDING CELL DEATH ENHANCER 1"/>
    <property type="match status" value="1"/>
</dbReference>
<dbReference type="SUPFAM" id="SSF81901">
    <property type="entry name" value="HCP-like"/>
    <property type="match status" value="1"/>
</dbReference>
<dbReference type="PANTHER" id="PTHR45011:SF1">
    <property type="entry name" value="DAP3-BINDING CELL DEATH ENHANCER 1"/>
    <property type="match status" value="1"/>
</dbReference>
<dbReference type="EMBL" id="AYSV01000023">
    <property type="protein sequence ID" value="ETD72731.1"/>
    <property type="molecule type" value="Genomic_DNA"/>
</dbReference>
<dbReference type="OrthoDB" id="5365194at2"/>
<feature type="signal peptide" evidence="1">
    <location>
        <begin position="1"/>
        <end position="20"/>
    </location>
</feature>
<dbReference type="AlphaFoldDB" id="V8G9E2"/>
<evidence type="ECO:0008006" key="4">
    <source>
        <dbReference type="Google" id="ProtNLM"/>
    </source>
</evidence>
<evidence type="ECO:0000256" key="1">
    <source>
        <dbReference type="SAM" id="SignalP"/>
    </source>
</evidence>
<name>V8G9E2_9BURK</name>
<accession>V8G9E2</accession>
<dbReference type="InterPro" id="IPR006597">
    <property type="entry name" value="Sel1-like"/>
</dbReference>
<reference evidence="2 3" key="1">
    <citation type="submission" date="2013-11" db="EMBL/GenBank/DDBJ databases">
        <title>Genomic analysis of Pelistega sp. HM-7.</title>
        <authorList>
            <person name="Kumbhare S.V."/>
            <person name="Shetty S.A."/>
            <person name="Sharma O."/>
            <person name="Dhotre D.P."/>
        </authorList>
    </citation>
    <scope>NUCLEOTIDE SEQUENCE [LARGE SCALE GENOMIC DNA]</scope>
    <source>
        <strain evidence="2 3">HM-7</strain>
    </source>
</reference>
<feature type="chain" id="PRO_5004769163" description="Sel1 repeat family protein" evidence="1">
    <location>
        <begin position="21"/>
        <end position="464"/>
    </location>
</feature>
<dbReference type="RefSeq" id="WP_023949540.1">
    <property type="nucleotide sequence ID" value="NZ_AYSV01000023.1"/>
</dbReference>
<keyword evidence="3" id="KW-1185">Reference proteome</keyword>
<dbReference type="Gene3D" id="1.25.40.10">
    <property type="entry name" value="Tetratricopeptide repeat domain"/>
    <property type="match status" value="1"/>
</dbReference>
<organism evidence="2 3">
    <name type="scientific">Pelistega indica</name>
    <dbReference type="NCBI Taxonomy" id="1414851"/>
    <lineage>
        <taxon>Bacteria</taxon>
        <taxon>Pseudomonadati</taxon>
        <taxon>Pseudomonadota</taxon>
        <taxon>Betaproteobacteria</taxon>
        <taxon>Burkholderiales</taxon>
        <taxon>Alcaligenaceae</taxon>
        <taxon>Pelistega</taxon>
    </lineage>
</organism>
<dbReference type="Proteomes" id="UP000018766">
    <property type="component" value="Unassembled WGS sequence"/>
</dbReference>